<comment type="caution">
    <text evidence="2">The sequence shown here is derived from an EMBL/GenBank/DDBJ whole genome shotgun (WGS) entry which is preliminary data.</text>
</comment>
<dbReference type="EMBL" id="JAGQLH010000122">
    <property type="protein sequence ID" value="MCA9386306.1"/>
    <property type="molecule type" value="Genomic_DNA"/>
</dbReference>
<dbReference type="PROSITE" id="PS50206">
    <property type="entry name" value="RHODANESE_3"/>
    <property type="match status" value="1"/>
</dbReference>
<dbReference type="Proteomes" id="UP000754563">
    <property type="component" value="Unassembled WGS sequence"/>
</dbReference>
<dbReference type="InterPro" id="IPR036873">
    <property type="entry name" value="Rhodanese-like_dom_sf"/>
</dbReference>
<dbReference type="InterPro" id="IPR050229">
    <property type="entry name" value="GlpE_sulfurtransferase"/>
</dbReference>
<evidence type="ECO:0000259" key="1">
    <source>
        <dbReference type="PROSITE" id="PS50206"/>
    </source>
</evidence>
<evidence type="ECO:0000313" key="2">
    <source>
        <dbReference type="EMBL" id="MCA9386306.1"/>
    </source>
</evidence>
<dbReference type="Gene3D" id="3.40.250.10">
    <property type="entry name" value="Rhodanese-like domain"/>
    <property type="match status" value="1"/>
</dbReference>
<gene>
    <name evidence="2" type="ORF">KC717_06700</name>
</gene>
<sequence length="99" mass="11215">MKNKLVEITVDELKKRLSDKDKEFVLIDIRGNGVNTIQGTDLEIALQDLSTIENILLDKSQEVILYCNTGNSSKLGIHMLEKMGYSNVKDLKGGFEEWK</sequence>
<dbReference type="InterPro" id="IPR001763">
    <property type="entry name" value="Rhodanese-like_dom"/>
</dbReference>
<reference evidence="2" key="1">
    <citation type="submission" date="2020-04" db="EMBL/GenBank/DDBJ databases">
        <authorList>
            <person name="Zhang T."/>
        </authorList>
    </citation>
    <scope>NUCLEOTIDE SEQUENCE</scope>
    <source>
        <strain evidence="2">HKST-UBA11</strain>
    </source>
</reference>
<name>A0A955RL02_9BACT</name>
<dbReference type="PANTHER" id="PTHR43031">
    <property type="entry name" value="FAD-DEPENDENT OXIDOREDUCTASE"/>
    <property type="match status" value="1"/>
</dbReference>
<dbReference type="CDD" id="cd00158">
    <property type="entry name" value="RHOD"/>
    <property type="match status" value="1"/>
</dbReference>
<dbReference type="SUPFAM" id="SSF52821">
    <property type="entry name" value="Rhodanese/Cell cycle control phosphatase"/>
    <property type="match status" value="1"/>
</dbReference>
<dbReference type="PANTHER" id="PTHR43031:SF16">
    <property type="entry name" value="OXIDOREDUCTASE"/>
    <property type="match status" value="1"/>
</dbReference>
<protein>
    <submittedName>
        <fullName evidence="2">Rhodanese-like domain-containing protein</fullName>
    </submittedName>
</protein>
<dbReference type="Pfam" id="PF00581">
    <property type="entry name" value="Rhodanese"/>
    <property type="match status" value="1"/>
</dbReference>
<evidence type="ECO:0000313" key="3">
    <source>
        <dbReference type="Proteomes" id="UP000754563"/>
    </source>
</evidence>
<proteinExistence type="predicted"/>
<dbReference type="AlphaFoldDB" id="A0A955RL02"/>
<reference evidence="2" key="2">
    <citation type="journal article" date="2021" name="Microbiome">
        <title>Successional dynamics and alternative stable states in a saline activated sludge microbial community over 9 years.</title>
        <authorList>
            <person name="Wang Y."/>
            <person name="Ye J."/>
            <person name="Ju F."/>
            <person name="Liu L."/>
            <person name="Boyd J.A."/>
            <person name="Deng Y."/>
            <person name="Parks D.H."/>
            <person name="Jiang X."/>
            <person name="Yin X."/>
            <person name="Woodcroft B.J."/>
            <person name="Tyson G.W."/>
            <person name="Hugenholtz P."/>
            <person name="Polz M.F."/>
            <person name="Zhang T."/>
        </authorList>
    </citation>
    <scope>NUCLEOTIDE SEQUENCE</scope>
    <source>
        <strain evidence="2">HKST-UBA11</strain>
    </source>
</reference>
<organism evidence="2 3">
    <name type="scientific">Candidatus Dojkabacteria bacterium</name>
    <dbReference type="NCBI Taxonomy" id="2099670"/>
    <lineage>
        <taxon>Bacteria</taxon>
        <taxon>Candidatus Dojkabacteria</taxon>
    </lineage>
</organism>
<feature type="domain" description="Rhodanese" evidence="1">
    <location>
        <begin position="20"/>
        <end position="99"/>
    </location>
</feature>
<accession>A0A955RL02</accession>